<organism evidence="1 2">
    <name type="scientific">Midichloria mitochondrii (strain IricVA)</name>
    <dbReference type="NCBI Taxonomy" id="696127"/>
    <lineage>
        <taxon>Bacteria</taxon>
        <taxon>Pseudomonadati</taxon>
        <taxon>Pseudomonadota</taxon>
        <taxon>Alphaproteobacteria</taxon>
        <taxon>Rickettsiales</taxon>
        <taxon>Candidatus Midichloriaceae</taxon>
        <taxon>Candidatus Midichloria</taxon>
    </lineage>
</organism>
<gene>
    <name evidence="1" type="ordered locus">midi_00019</name>
</gene>
<dbReference type="EMBL" id="CP002130">
    <property type="protein sequence ID" value="AEI88345.1"/>
    <property type="molecule type" value="Genomic_DNA"/>
</dbReference>
<dbReference type="KEGG" id="mmn:midi_00019"/>
<dbReference type="HOGENOM" id="CLU_3202096_0_0_5"/>
<dbReference type="Proteomes" id="UP000006639">
    <property type="component" value="Chromosome"/>
</dbReference>
<keyword evidence="2" id="KW-1185">Reference proteome</keyword>
<dbReference type="AlphaFoldDB" id="F7XUJ6"/>
<sequence>MSKNFFGCGESAKGTSEVRVNNPYQGVRVADARGGIPQGAAAAGK</sequence>
<name>F7XUJ6_MIDMI</name>
<evidence type="ECO:0000313" key="2">
    <source>
        <dbReference type="Proteomes" id="UP000006639"/>
    </source>
</evidence>
<reference evidence="1 2" key="1">
    <citation type="journal article" date="2011" name="Mol. Biol. Evol.">
        <title>Phylogenomic evidence for the presence of a flagellum and cbb3 oxidase in the free-living mitochondrial ancestor.</title>
        <authorList>
            <person name="Sassera D."/>
            <person name="Lo N."/>
            <person name="Epis S."/>
            <person name="D'Auria G."/>
            <person name="Montagna M."/>
            <person name="Comandatore F."/>
            <person name="Horner D."/>
            <person name="Pereto J."/>
            <person name="Luciano A.M."/>
            <person name="Franciosi F."/>
            <person name="Ferri E."/>
            <person name="Crotti E."/>
            <person name="Bazzocchi C."/>
            <person name="Daffonchio D."/>
            <person name="Sacchi L."/>
            <person name="Moya A."/>
            <person name="Latorre A."/>
            <person name="Bandi C."/>
        </authorList>
    </citation>
    <scope>NUCLEOTIDE SEQUENCE [LARGE SCALE GENOMIC DNA]</scope>
    <source>
        <strain evidence="1 2">IricVA</strain>
    </source>
</reference>
<protein>
    <submittedName>
        <fullName evidence="1">Uncharacterized protein</fullName>
    </submittedName>
</protein>
<evidence type="ECO:0000313" key="1">
    <source>
        <dbReference type="EMBL" id="AEI88345.1"/>
    </source>
</evidence>
<accession>F7XUJ6</accession>
<dbReference type="STRING" id="696127.midi_00019"/>
<proteinExistence type="predicted"/>